<dbReference type="AlphaFoldDB" id="A0A7W7ISB8"/>
<evidence type="ECO:0000313" key="2">
    <source>
        <dbReference type="Proteomes" id="UP000539957"/>
    </source>
</evidence>
<name>A0A7W7ISB8_9CAUL</name>
<comment type="caution">
    <text evidence="1">The sequence shown here is derived from an EMBL/GenBank/DDBJ whole genome shotgun (WGS) entry which is preliminary data.</text>
</comment>
<organism evidence="1 2">
    <name type="scientific">Brevundimonas bullata</name>
    <dbReference type="NCBI Taxonomy" id="13160"/>
    <lineage>
        <taxon>Bacteria</taxon>
        <taxon>Pseudomonadati</taxon>
        <taxon>Pseudomonadota</taxon>
        <taxon>Alphaproteobacteria</taxon>
        <taxon>Caulobacterales</taxon>
        <taxon>Caulobacteraceae</taxon>
        <taxon>Brevundimonas</taxon>
    </lineage>
</organism>
<dbReference type="RefSeq" id="WP_184273284.1">
    <property type="nucleotide sequence ID" value="NZ_JACHKY010000006.1"/>
</dbReference>
<keyword evidence="2" id="KW-1185">Reference proteome</keyword>
<sequence length="77" mass="8512">MANKQPLATTLAELDADLDKRIDQSNARELPPEESRKLIAGMLAGMAQVGRSRDMHRTMERLANARVSPAEAARLVR</sequence>
<reference evidence="1 2" key="1">
    <citation type="submission" date="2020-08" db="EMBL/GenBank/DDBJ databases">
        <title>Functional genomics of gut bacteria from endangered species of beetles.</title>
        <authorList>
            <person name="Carlos-Shanley C."/>
        </authorList>
    </citation>
    <scope>NUCLEOTIDE SEQUENCE [LARGE SCALE GENOMIC DNA]</scope>
    <source>
        <strain evidence="1 2">S00123</strain>
    </source>
</reference>
<evidence type="ECO:0000313" key="1">
    <source>
        <dbReference type="EMBL" id="MBB4799649.1"/>
    </source>
</evidence>
<dbReference type="Proteomes" id="UP000539957">
    <property type="component" value="Unassembled WGS sequence"/>
</dbReference>
<protein>
    <submittedName>
        <fullName evidence="1">Uncharacterized protein</fullName>
    </submittedName>
</protein>
<accession>A0A7W7ISB8</accession>
<dbReference type="EMBL" id="JACHKY010000006">
    <property type="protein sequence ID" value="MBB4799649.1"/>
    <property type="molecule type" value="Genomic_DNA"/>
</dbReference>
<proteinExistence type="predicted"/>
<gene>
    <name evidence="1" type="ORF">HNP32_003407</name>
</gene>